<keyword evidence="1" id="KW-0472">Membrane</keyword>
<keyword evidence="3" id="KW-1185">Reference proteome</keyword>
<feature type="transmembrane region" description="Helical" evidence="1">
    <location>
        <begin position="442"/>
        <end position="461"/>
    </location>
</feature>
<dbReference type="EMBL" id="CP140152">
    <property type="protein sequence ID" value="WQH02321.1"/>
    <property type="molecule type" value="Genomic_DNA"/>
</dbReference>
<organism evidence="2 3">
    <name type="scientific">Duganella zoogloeoides</name>
    <dbReference type="NCBI Taxonomy" id="75659"/>
    <lineage>
        <taxon>Bacteria</taxon>
        <taxon>Pseudomonadati</taxon>
        <taxon>Pseudomonadota</taxon>
        <taxon>Betaproteobacteria</taxon>
        <taxon>Burkholderiales</taxon>
        <taxon>Oxalobacteraceae</taxon>
        <taxon>Telluria group</taxon>
        <taxon>Duganella</taxon>
    </lineage>
</organism>
<reference evidence="2 3" key="1">
    <citation type="submission" date="2023-11" db="EMBL/GenBank/DDBJ databases">
        <title>MicrobeMod: A computational toolkit for identifying prokaryotic methylation and restriction-modification with nanopore sequencing.</title>
        <authorList>
            <person name="Crits-Christoph A."/>
            <person name="Kang S.C."/>
            <person name="Lee H."/>
            <person name="Ostrov N."/>
        </authorList>
    </citation>
    <scope>NUCLEOTIDE SEQUENCE [LARGE SCALE GENOMIC DNA]</scope>
    <source>
        <strain evidence="2 3">ATCC 25935</strain>
    </source>
</reference>
<feature type="transmembrane region" description="Helical" evidence="1">
    <location>
        <begin position="145"/>
        <end position="164"/>
    </location>
</feature>
<dbReference type="RefSeq" id="WP_154819694.1">
    <property type="nucleotide sequence ID" value="NZ_CP140152.1"/>
</dbReference>
<feature type="transmembrane region" description="Helical" evidence="1">
    <location>
        <begin position="347"/>
        <end position="373"/>
    </location>
</feature>
<feature type="transmembrane region" description="Helical" evidence="1">
    <location>
        <begin position="266"/>
        <end position="289"/>
    </location>
</feature>
<feature type="transmembrane region" description="Helical" evidence="1">
    <location>
        <begin position="32"/>
        <end position="51"/>
    </location>
</feature>
<evidence type="ECO:0000313" key="2">
    <source>
        <dbReference type="EMBL" id="WQH02321.1"/>
    </source>
</evidence>
<feature type="transmembrane region" description="Helical" evidence="1">
    <location>
        <begin position="411"/>
        <end position="430"/>
    </location>
</feature>
<feature type="transmembrane region" description="Helical" evidence="1">
    <location>
        <begin position="122"/>
        <end position="140"/>
    </location>
</feature>
<feature type="transmembrane region" description="Helical" evidence="1">
    <location>
        <begin position="95"/>
        <end position="116"/>
    </location>
</feature>
<feature type="transmembrane region" description="Helical" evidence="1">
    <location>
        <begin position="176"/>
        <end position="198"/>
    </location>
</feature>
<feature type="transmembrane region" description="Helical" evidence="1">
    <location>
        <begin position="57"/>
        <end position="74"/>
    </location>
</feature>
<sequence length="478" mass="51594">MTSDLSRPDKDRRALRGLLPDWRWTPLPYRMLQPWVLMLVLLVTGLLYAMGVLLRQPAMLIALFIAAWCVLWFVSAGQQNASATAVLAPGLRRRLLRHCFMAGVLGALLIAVVLAAGFGGRHFTALLLGAGALMCGLLLLSARSALVLLAPLMVVGWLILRRLVDGGREISATVELAWTGAAVLLELAALAWAMRLALPRPGDRHMAGRRQASAVAAGAQGPWFATGVGRLARAARALHAVVLRRDIASGDQAALMLHAMGAGRHAGTAMLLALVPTVLMLGTMATGLVDHDLMAEIATAPFMIQCLFMAPALYAAYVIAALGATGVEQELYRLAPRAPERSRLNRVWASIVLRRFLLVWTVSAACLVALAVVSEHGWPANGMRAMQAALWLLSGLPLLCNHAAAPKSRGGSSSIIIVAPMSMVLLYYVVPWLDARLRDFNWWWPSLALVIVLAAATRWQWMRLMAAPPLYPAARIAP</sequence>
<accession>A0ABZ0XSX1</accession>
<keyword evidence="1" id="KW-0812">Transmembrane</keyword>
<dbReference type="Proteomes" id="UP001326110">
    <property type="component" value="Chromosome"/>
</dbReference>
<keyword evidence="1" id="KW-1133">Transmembrane helix</keyword>
<evidence type="ECO:0000256" key="1">
    <source>
        <dbReference type="SAM" id="Phobius"/>
    </source>
</evidence>
<evidence type="ECO:0008006" key="4">
    <source>
        <dbReference type="Google" id="ProtNLM"/>
    </source>
</evidence>
<protein>
    <recommendedName>
        <fullName evidence="4">ABC transporter permease</fullName>
    </recommendedName>
</protein>
<proteinExistence type="predicted"/>
<feature type="transmembrane region" description="Helical" evidence="1">
    <location>
        <begin position="301"/>
        <end position="327"/>
    </location>
</feature>
<dbReference type="GeneID" id="43161672"/>
<name>A0ABZ0XSX1_9BURK</name>
<evidence type="ECO:0000313" key="3">
    <source>
        <dbReference type="Proteomes" id="UP001326110"/>
    </source>
</evidence>
<gene>
    <name evidence="2" type="ORF">SR858_14665</name>
</gene>